<evidence type="ECO:0000256" key="4">
    <source>
        <dbReference type="ARBA" id="ARBA00022691"/>
    </source>
</evidence>
<evidence type="ECO:0000256" key="3">
    <source>
        <dbReference type="ARBA" id="ARBA00022679"/>
    </source>
</evidence>
<evidence type="ECO:0000256" key="5">
    <source>
        <dbReference type="ARBA" id="ARBA00047942"/>
    </source>
</evidence>
<dbReference type="PRINTS" id="PR00507">
    <property type="entry name" value="N12N6MTFRASE"/>
</dbReference>
<dbReference type="Gene3D" id="3.40.50.150">
    <property type="entry name" value="Vaccinia Virus protein VP39"/>
    <property type="match status" value="1"/>
</dbReference>
<dbReference type="AlphaFoldDB" id="A0A0S7WI63"/>
<comment type="catalytic activity">
    <reaction evidence="5">
        <text>a 2'-deoxyadenosine in DNA + S-adenosyl-L-methionine = an N(6)-methyl-2'-deoxyadenosine in DNA + S-adenosyl-L-homocysteine + H(+)</text>
        <dbReference type="Rhea" id="RHEA:15197"/>
        <dbReference type="Rhea" id="RHEA-COMP:12418"/>
        <dbReference type="Rhea" id="RHEA-COMP:12419"/>
        <dbReference type="ChEBI" id="CHEBI:15378"/>
        <dbReference type="ChEBI" id="CHEBI:57856"/>
        <dbReference type="ChEBI" id="CHEBI:59789"/>
        <dbReference type="ChEBI" id="CHEBI:90615"/>
        <dbReference type="ChEBI" id="CHEBI:90616"/>
        <dbReference type="EC" id="2.1.1.72"/>
    </reaction>
</comment>
<dbReference type="InterPro" id="IPR002052">
    <property type="entry name" value="DNA_methylase_N6_adenine_CS"/>
</dbReference>
<evidence type="ECO:0000256" key="1">
    <source>
        <dbReference type="ARBA" id="ARBA00011900"/>
    </source>
</evidence>
<keyword evidence="2" id="KW-0489">Methyltransferase</keyword>
<dbReference type="SUPFAM" id="SSF53335">
    <property type="entry name" value="S-adenosyl-L-methionine-dependent methyltransferases"/>
    <property type="match status" value="1"/>
</dbReference>
<dbReference type="GO" id="GO:0032259">
    <property type="term" value="P:methylation"/>
    <property type="evidence" value="ECO:0007669"/>
    <property type="project" value="UniProtKB-KW"/>
</dbReference>
<evidence type="ECO:0000313" key="7">
    <source>
        <dbReference type="EMBL" id="KPJ49853.1"/>
    </source>
</evidence>
<dbReference type="EMBL" id="LIZT01000039">
    <property type="protein sequence ID" value="KPJ49853.1"/>
    <property type="molecule type" value="Genomic_DNA"/>
</dbReference>
<organism evidence="7 8">
    <name type="scientific">candidate division TA06 bacterium DG_26</name>
    <dbReference type="NCBI Taxonomy" id="1703771"/>
    <lineage>
        <taxon>Bacteria</taxon>
        <taxon>Bacteria division TA06</taxon>
    </lineage>
</organism>
<dbReference type="EC" id="2.1.1.72" evidence="1"/>
<sequence length="635" mass="71806">MNNARSSLEQDIASVDKQVHPGVTLRQSNRKTGVFYTPRHIADDIASRTLSAAVEDLTGVSLERLRTTTFDSDQRASAFHVLKTLRVLDPAVGEGVFLLAAAEWLVRTRMELGDRLSEQSMKQEIVRDCLFGVDIDEGALENCRNALGEWAGVGNDDSILTHIRHGNSLVGWVEVPSGFGNASRETLDDLLWNFLSSKQRQQPRPTSASMMPFHWGIEFPEVIASGFDVVLGNPPYGNILSSLERHLISRTRRYDISTGRTGTWNSAALFIARTRSLLREGGHLGFLIPNSVLRTRQFKRARQFLLREMKMWLIIDEANPFTDVTLEMVSVFCRAEKYDGNHEIKVISRRPGIDWEGQVPWKVLASSGVFPLYYDSILASMMKKATKGWITASRGRDIPKAHVRDGKSRRFSVPYATSGRSVKRYKLDSRHLIYSDMTFKRDNGLLESYDNEFLISTKNYPYPRCVMKPKGVIHGGGAVRIIPMRDGVDLESLGLILNSRLVRYLCLRYLTNYSQLTTCLNTGIMEELPLVFPDNRMPFSVLFRALEALYDDSYAANPDSIHFLEKLSDALVYELFLLDSDSLARAVEERLSDAGDKLKPKELSEMLQDEIITSLSDNIFGSRLVREVEGSYRMH</sequence>
<dbReference type="Pfam" id="PF07669">
    <property type="entry name" value="Eco57I"/>
    <property type="match status" value="1"/>
</dbReference>
<dbReference type="InterPro" id="IPR011639">
    <property type="entry name" value="MethylTrfase_TaqI-like_dom"/>
</dbReference>
<gene>
    <name evidence="7" type="ORF">AMJ40_04540</name>
</gene>
<reference evidence="7 8" key="1">
    <citation type="journal article" date="2015" name="Microbiome">
        <title>Genomic resolution of linkages in carbon, nitrogen, and sulfur cycling among widespread estuary sediment bacteria.</title>
        <authorList>
            <person name="Baker B.J."/>
            <person name="Lazar C.S."/>
            <person name="Teske A.P."/>
            <person name="Dick G.J."/>
        </authorList>
    </citation>
    <scope>NUCLEOTIDE SEQUENCE [LARGE SCALE GENOMIC DNA]</scope>
    <source>
        <strain evidence="7">DG_26</strain>
    </source>
</reference>
<evidence type="ECO:0000313" key="8">
    <source>
        <dbReference type="Proteomes" id="UP000051124"/>
    </source>
</evidence>
<evidence type="ECO:0000256" key="2">
    <source>
        <dbReference type="ARBA" id="ARBA00022603"/>
    </source>
</evidence>
<dbReference type="InterPro" id="IPR029063">
    <property type="entry name" value="SAM-dependent_MTases_sf"/>
</dbReference>
<evidence type="ECO:0000259" key="6">
    <source>
        <dbReference type="Pfam" id="PF07669"/>
    </source>
</evidence>
<feature type="domain" description="Type II methyltransferase M.TaqI-like" evidence="6">
    <location>
        <begin position="129"/>
        <end position="317"/>
    </location>
</feature>
<name>A0A0S7WI63_UNCT6</name>
<comment type="caution">
    <text evidence="7">The sequence shown here is derived from an EMBL/GenBank/DDBJ whole genome shotgun (WGS) entry which is preliminary data.</text>
</comment>
<protein>
    <recommendedName>
        <fullName evidence="1">site-specific DNA-methyltransferase (adenine-specific)</fullName>
        <ecNumber evidence="1">2.1.1.72</ecNumber>
    </recommendedName>
</protein>
<keyword evidence="4" id="KW-0949">S-adenosyl-L-methionine</keyword>
<dbReference type="GO" id="GO:0009007">
    <property type="term" value="F:site-specific DNA-methyltransferase (adenine-specific) activity"/>
    <property type="evidence" value="ECO:0007669"/>
    <property type="project" value="UniProtKB-EC"/>
</dbReference>
<proteinExistence type="predicted"/>
<dbReference type="Proteomes" id="UP000051124">
    <property type="component" value="Unassembled WGS sequence"/>
</dbReference>
<dbReference type="PANTHER" id="PTHR33841:SF1">
    <property type="entry name" value="DNA METHYLTRANSFERASE A"/>
    <property type="match status" value="1"/>
</dbReference>
<dbReference type="GO" id="GO:0003676">
    <property type="term" value="F:nucleic acid binding"/>
    <property type="evidence" value="ECO:0007669"/>
    <property type="project" value="InterPro"/>
</dbReference>
<dbReference type="PANTHER" id="PTHR33841">
    <property type="entry name" value="DNA METHYLTRANSFERASE YEEA-RELATED"/>
    <property type="match status" value="1"/>
</dbReference>
<dbReference type="GO" id="GO:0006304">
    <property type="term" value="P:DNA modification"/>
    <property type="evidence" value="ECO:0007669"/>
    <property type="project" value="InterPro"/>
</dbReference>
<accession>A0A0S7WI63</accession>
<dbReference type="InterPro" id="IPR050953">
    <property type="entry name" value="N4_N6_ade-DNA_methylase"/>
</dbReference>
<keyword evidence="3" id="KW-0808">Transferase</keyword>
<dbReference type="PROSITE" id="PS00092">
    <property type="entry name" value="N6_MTASE"/>
    <property type="match status" value="1"/>
</dbReference>